<dbReference type="InterPro" id="IPR035923">
    <property type="entry name" value="TT1751-like_sf"/>
</dbReference>
<proteinExistence type="predicted"/>
<dbReference type="EMBL" id="CP050177">
    <property type="protein sequence ID" value="QIQ06927.1"/>
    <property type="molecule type" value="Genomic_DNA"/>
</dbReference>
<reference evidence="2 3" key="1">
    <citation type="submission" date="2020-03" db="EMBL/GenBank/DDBJ databases">
        <title>A novel species.</title>
        <authorList>
            <person name="Gao J."/>
        </authorList>
    </citation>
    <scope>NUCLEOTIDE SEQUENCE [LARGE SCALE GENOMIC DNA]</scope>
    <source>
        <strain evidence="2 3">QMT-12</strain>
    </source>
</reference>
<evidence type="ECO:0000259" key="1">
    <source>
        <dbReference type="Pfam" id="PF03625"/>
    </source>
</evidence>
<accession>A0A6G9HA42</accession>
<keyword evidence="3" id="KW-1185">Reference proteome</keyword>
<feature type="domain" description="DUF302" evidence="1">
    <location>
        <begin position="87"/>
        <end position="130"/>
    </location>
</feature>
<protein>
    <submittedName>
        <fullName evidence="2">DUF302 domain-containing protein</fullName>
    </submittedName>
</protein>
<dbReference type="Pfam" id="PF03625">
    <property type="entry name" value="DUF302"/>
    <property type="match status" value="1"/>
</dbReference>
<name>A0A6G9HA42_9ACTN</name>
<dbReference type="InterPro" id="IPR005180">
    <property type="entry name" value="DUF302"/>
</dbReference>
<evidence type="ECO:0000313" key="3">
    <source>
        <dbReference type="Proteomes" id="UP000501179"/>
    </source>
</evidence>
<sequence length="169" mass="19039">MPSEIFTVRRVDVHTGMPYTEFVTALEKAAPPLDPGVFELIEEEGGSWDDVRAAMAKIAPHHLIRYWRINGTQVLKLAGGTTRSVEYLIGNHVIAQSMFQYNPRALLYAPLRMMVWSEDKGDAVCTMHRPSDEFRSLGNAEVAKIGEDLDRYVIELLRLCGVEAEQDFA</sequence>
<dbReference type="AlphaFoldDB" id="A0A6G9HA42"/>
<evidence type="ECO:0000313" key="2">
    <source>
        <dbReference type="EMBL" id="QIQ06927.1"/>
    </source>
</evidence>
<dbReference type="Gene3D" id="3.30.310.70">
    <property type="entry name" value="TT1751-like domain"/>
    <property type="match status" value="1"/>
</dbReference>
<dbReference type="KEGG" id="slia:HA039_15800"/>
<dbReference type="SUPFAM" id="SSF103247">
    <property type="entry name" value="TT1751-like"/>
    <property type="match status" value="1"/>
</dbReference>
<dbReference type="Proteomes" id="UP000501179">
    <property type="component" value="Chromosome"/>
</dbReference>
<gene>
    <name evidence="2" type="ORF">HA039_15800</name>
</gene>
<organism evidence="2 3">
    <name type="scientific">Streptomyces liangshanensis</name>
    <dbReference type="NCBI Taxonomy" id="2717324"/>
    <lineage>
        <taxon>Bacteria</taxon>
        <taxon>Bacillati</taxon>
        <taxon>Actinomycetota</taxon>
        <taxon>Actinomycetes</taxon>
        <taxon>Kitasatosporales</taxon>
        <taxon>Streptomycetaceae</taxon>
        <taxon>Streptomyces</taxon>
    </lineage>
</organism>